<comment type="caution">
    <text evidence="4">The sequence shown here is derived from an EMBL/GenBank/DDBJ whole genome shotgun (WGS) entry which is preliminary data.</text>
</comment>
<organism evidence="4 5">
    <name type="scientific">Neiella marina</name>
    <dbReference type="NCBI Taxonomy" id="508461"/>
    <lineage>
        <taxon>Bacteria</taxon>
        <taxon>Pseudomonadati</taxon>
        <taxon>Pseudomonadota</taxon>
        <taxon>Gammaproteobacteria</taxon>
        <taxon>Alteromonadales</taxon>
        <taxon>Echinimonadaceae</taxon>
        <taxon>Neiella</taxon>
    </lineage>
</organism>
<keyword evidence="5" id="KW-1185">Reference proteome</keyword>
<dbReference type="InterPro" id="IPR025232">
    <property type="entry name" value="DUF4174"/>
</dbReference>
<feature type="signal peptide" evidence="2">
    <location>
        <begin position="1"/>
        <end position="18"/>
    </location>
</feature>
<name>A0A8J2XNX8_9GAMM</name>
<dbReference type="Pfam" id="PF13778">
    <property type="entry name" value="DUF4174"/>
    <property type="match status" value="1"/>
</dbReference>
<sequence>MKLLLPTLLLVATSVANAATLSELSQLLWHHRIILVQCDTEDCQRASVEQLQQANDEVRDRHIVWFVSSPDSIESNASINIAAPLQQALTSTELARPQAILIGKDGDIKHASEQLQLDLLFDKIDQMPMRQAEMTLQRI</sequence>
<evidence type="ECO:0000259" key="3">
    <source>
        <dbReference type="Pfam" id="PF13778"/>
    </source>
</evidence>
<gene>
    <name evidence="4" type="ORF">GCM10011369_12500</name>
</gene>
<protein>
    <recommendedName>
        <fullName evidence="3">DUF4174 domain-containing protein</fullName>
    </recommendedName>
</protein>
<dbReference type="Proteomes" id="UP000619743">
    <property type="component" value="Unassembled WGS sequence"/>
</dbReference>
<dbReference type="OrthoDB" id="5893017at2"/>
<evidence type="ECO:0000313" key="4">
    <source>
        <dbReference type="EMBL" id="GGA72230.1"/>
    </source>
</evidence>
<accession>A0A8J2XNX8</accession>
<proteinExistence type="predicted"/>
<dbReference type="EMBL" id="BMDX01000004">
    <property type="protein sequence ID" value="GGA72230.1"/>
    <property type="molecule type" value="Genomic_DNA"/>
</dbReference>
<dbReference type="AlphaFoldDB" id="A0A8J2XNX8"/>
<evidence type="ECO:0000313" key="5">
    <source>
        <dbReference type="Proteomes" id="UP000619743"/>
    </source>
</evidence>
<feature type="chain" id="PRO_5035191327" description="DUF4174 domain-containing protein" evidence="2">
    <location>
        <begin position="19"/>
        <end position="139"/>
    </location>
</feature>
<evidence type="ECO:0000256" key="1">
    <source>
        <dbReference type="ARBA" id="ARBA00022729"/>
    </source>
</evidence>
<dbReference type="RefSeq" id="WP_087505079.1">
    <property type="nucleotide sequence ID" value="NZ_BMDX01000004.1"/>
</dbReference>
<evidence type="ECO:0000256" key="2">
    <source>
        <dbReference type="SAM" id="SignalP"/>
    </source>
</evidence>
<feature type="domain" description="DUF4174" evidence="3">
    <location>
        <begin position="24"/>
        <end position="133"/>
    </location>
</feature>
<keyword evidence="1 2" id="KW-0732">Signal</keyword>
<reference evidence="5" key="1">
    <citation type="journal article" date="2019" name="Int. J. Syst. Evol. Microbiol.">
        <title>The Global Catalogue of Microorganisms (GCM) 10K type strain sequencing project: providing services to taxonomists for standard genome sequencing and annotation.</title>
        <authorList>
            <consortium name="The Broad Institute Genomics Platform"/>
            <consortium name="The Broad Institute Genome Sequencing Center for Infectious Disease"/>
            <person name="Wu L."/>
            <person name="Ma J."/>
        </authorList>
    </citation>
    <scope>NUCLEOTIDE SEQUENCE [LARGE SCALE GENOMIC DNA]</scope>
    <source>
        <strain evidence="5">CGMCC 1.10130</strain>
    </source>
</reference>